<evidence type="ECO:0000313" key="10">
    <source>
        <dbReference type="Proteomes" id="UP000265631"/>
    </source>
</evidence>
<dbReference type="InterPro" id="IPR011701">
    <property type="entry name" value="MFS"/>
</dbReference>
<gene>
    <name evidence="9" type="ORF">FIE12Z_5407</name>
</gene>
<proteinExistence type="predicted"/>
<dbReference type="GO" id="GO:0015606">
    <property type="term" value="F:spermidine transmembrane transporter activity"/>
    <property type="evidence" value="ECO:0007669"/>
    <property type="project" value="TreeGrafter"/>
</dbReference>
<dbReference type="InterPro" id="IPR001466">
    <property type="entry name" value="Beta-lactam-related"/>
</dbReference>
<dbReference type="GO" id="GO:0005886">
    <property type="term" value="C:plasma membrane"/>
    <property type="evidence" value="ECO:0007669"/>
    <property type="project" value="TreeGrafter"/>
</dbReference>
<feature type="transmembrane region" description="Helical" evidence="7">
    <location>
        <begin position="368"/>
        <end position="389"/>
    </location>
</feature>
<feature type="transmembrane region" description="Helical" evidence="7">
    <location>
        <begin position="322"/>
        <end position="347"/>
    </location>
</feature>
<evidence type="ECO:0000256" key="3">
    <source>
        <dbReference type="ARBA" id="ARBA00022989"/>
    </source>
</evidence>
<keyword evidence="10" id="KW-1185">Reference proteome</keyword>
<dbReference type="Proteomes" id="UP000265631">
    <property type="component" value="Unassembled WGS sequence"/>
</dbReference>
<keyword evidence="2 7" id="KW-0812">Transmembrane</keyword>
<feature type="transmembrane region" description="Helical" evidence="7">
    <location>
        <begin position="57"/>
        <end position="80"/>
    </location>
</feature>
<evidence type="ECO:0000313" key="9">
    <source>
        <dbReference type="EMBL" id="RFN50228.1"/>
    </source>
</evidence>
<dbReference type="Gene3D" id="1.20.1250.20">
    <property type="entry name" value="MFS general substrate transporter like domains"/>
    <property type="match status" value="1"/>
</dbReference>
<dbReference type="Pfam" id="PF07690">
    <property type="entry name" value="MFS_1"/>
    <property type="match status" value="1"/>
</dbReference>
<dbReference type="PANTHER" id="PTHR23502">
    <property type="entry name" value="MAJOR FACILITATOR SUPERFAMILY"/>
    <property type="match status" value="1"/>
</dbReference>
<keyword evidence="3 7" id="KW-1133">Transmembrane helix</keyword>
<dbReference type="InterPro" id="IPR012338">
    <property type="entry name" value="Beta-lactam/transpept-like"/>
</dbReference>
<dbReference type="GO" id="GO:0000297">
    <property type="term" value="F:spermine transmembrane transporter activity"/>
    <property type="evidence" value="ECO:0007669"/>
    <property type="project" value="TreeGrafter"/>
</dbReference>
<evidence type="ECO:0000256" key="7">
    <source>
        <dbReference type="SAM" id="Phobius"/>
    </source>
</evidence>
<feature type="region of interest" description="Disordered" evidence="6">
    <location>
        <begin position="1"/>
        <end position="23"/>
    </location>
</feature>
<organism evidence="9 10">
    <name type="scientific">Fusarium flagelliforme</name>
    <dbReference type="NCBI Taxonomy" id="2675880"/>
    <lineage>
        <taxon>Eukaryota</taxon>
        <taxon>Fungi</taxon>
        <taxon>Dikarya</taxon>
        <taxon>Ascomycota</taxon>
        <taxon>Pezizomycotina</taxon>
        <taxon>Sordariomycetes</taxon>
        <taxon>Hypocreomycetidae</taxon>
        <taxon>Hypocreales</taxon>
        <taxon>Nectriaceae</taxon>
        <taxon>Fusarium</taxon>
        <taxon>Fusarium incarnatum-equiseti species complex</taxon>
    </lineage>
</organism>
<sequence length="861" mass="94681">MASFPRNPPEMAEISNYDHQTSSPETQQIIRRINATYDWTGPSDPDNPRNFSPTVKILSIASITSLAWASCFAGAIYAPAQTSVGKEFHQGRLESVLPLSLYNLGMACGPLVGAPLSETYGRKTVYVATTPIFLVFLLGSGFARDITALCVCRFFAGMFASPNVNNTSATIMDYCAPQYRGAALGIYYSIPSLGAAVGPLVGGFVERGLGWRWTQWIAVIVTCALYIPVLFTKETYKKVVLKRRAIKMGMGDGSSQQTSVSKTIRHFFTVLILRPLHMLFTEPIVTLVSLYNGFIFGLLYTFIISVPWIFRNYYDFGKTGESLSYLGITLGTLLACAPFVLIDFSYYQKRLIRWNQTHDTALPPENRLISSMIGSFLLPASLLIAGWTAEYRLHYILPIIFQGMTMLACLLIYAGVNLFMLDAYGPLYGASASGAMMLNVREDGGWLGYDFVGGVSYSIRMSTIEEAFQAAINAGKINGGVICATNTKGDFTYNKVLGQRTLLSGEKVPQELDDILTLASASKLPASIAALQCVEEGLLTLDGDLSTIVPELAEKKVLTGWEGDEPTFEDPARKITLEMLLTHSAGTPYDFLDPKIGKWSAKFKPKDESKKTVEDTFIYPLTHHPGQGWMYGTGIDWAGRIVERVTGETLEKRLHDRILKPLGCENDAQFYPVTREDLRERLVDLNPDDPEGLGYAVMGQGAFINGRSAGCFGGHGLAMSATSYIKILHSLLSNDGKILKTETVEDMFQHHLTPEATAGHQAMLSSPMGSFFKVGIEDAKLGHGLGGVVTLEDVEGWYGAHTMSWGGGLTITWFVDRKNDLCGIGAVNARIPLDGEVSQTATDLKDVFRKDIYRKYHAWRK</sequence>
<feature type="transmembrane region" description="Helical" evidence="7">
    <location>
        <begin position="284"/>
        <end position="310"/>
    </location>
</feature>
<dbReference type="Pfam" id="PF00144">
    <property type="entry name" value="Beta-lactamase"/>
    <property type="match status" value="1"/>
</dbReference>
<evidence type="ECO:0000256" key="1">
    <source>
        <dbReference type="ARBA" id="ARBA00004141"/>
    </source>
</evidence>
<evidence type="ECO:0000256" key="4">
    <source>
        <dbReference type="ARBA" id="ARBA00023136"/>
    </source>
</evidence>
<comment type="caution">
    <text evidence="9">The sequence shown here is derived from an EMBL/GenBank/DDBJ whole genome shotgun (WGS) entry which is preliminary data.</text>
</comment>
<dbReference type="InterPro" id="IPR020846">
    <property type="entry name" value="MFS_dom"/>
</dbReference>
<evidence type="ECO:0000256" key="6">
    <source>
        <dbReference type="SAM" id="MobiDB-lite"/>
    </source>
</evidence>
<dbReference type="PROSITE" id="PS50850">
    <property type="entry name" value="MFS"/>
    <property type="match status" value="1"/>
</dbReference>
<evidence type="ECO:0000256" key="5">
    <source>
        <dbReference type="ARBA" id="ARBA00023180"/>
    </source>
</evidence>
<dbReference type="EMBL" id="PXXK01000142">
    <property type="protein sequence ID" value="RFN50228.1"/>
    <property type="molecule type" value="Genomic_DNA"/>
</dbReference>
<feature type="transmembrane region" description="Helical" evidence="7">
    <location>
        <begin position="213"/>
        <end position="232"/>
    </location>
</feature>
<feature type="domain" description="Major facilitator superfamily (MFS) profile" evidence="8">
    <location>
        <begin position="59"/>
        <end position="488"/>
    </location>
</feature>
<feature type="transmembrane region" description="Helical" evidence="7">
    <location>
        <begin position="132"/>
        <end position="156"/>
    </location>
</feature>
<dbReference type="SUPFAM" id="SSF103473">
    <property type="entry name" value="MFS general substrate transporter"/>
    <property type="match status" value="1"/>
</dbReference>
<keyword evidence="5" id="KW-0325">Glycoprotein</keyword>
<feature type="transmembrane region" description="Helical" evidence="7">
    <location>
        <begin position="395"/>
        <end position="416"/>
    </location>
</feature>
<dbReference type="InterPro" id="IPR036259">
    <property type="entry name" value="MFS_trans_sf"/>
</dbReference>
<keyword evidence="4 7" id="KW-0472">Membrane</keyword>
<reference evidence="9 10" key="1">
    <citation type="journal article" date="2018" name="PLoS Pathog.">
        <title>Evolution of structural diversity of trichothecenes, a family of toxins produced by plant pathogenic and entomopathogenic fungi.</title>
        <authorList>
            <person name="Proctor R.H."/>
            <person name="McCormick S.P."/>
            <person name="Kim H.S."/>
            <person name="Cardoza R.E."/>
            <person name="Stanley A.M."/>
            <person name="Lindo L."/>
            <person name="Kelly A."/>
            <person name="Brown D.W."/>
            <person name="Lee T."/>
            <person name="Vaughan M.M."/>
            <person name="Alexander N.J."/>
            <person name="Busman M."/>
            <person name="Gutierrez S."/>
        </authorList>
    </citation>
    <scope>NUCLEOTIDE SEQUENCE [LARGE SCALE GENOMIC DNA]</scope>
    <source>
        <strain evidence="9 10">NRRL 13405</strain>
    </source>
</reference>
<evidence type="ECO:0000256" key="2">
    <source>
        <dbReference type="ARBA" id="ARBA00022692"/>
    </source>
</evidence>
<protein>
    <recommendedName>
        <fullName evidence="8">Major facilitator superfamily (MFS) profile domain-containing protein</fullName>
    </recommendedName>
</protein>
<evidence type="ECO:0000259" key="8">
    <source>
        <dbReference type="PROSITE" id="PS50850"/>
    </source>
</evidence>
<dbReference type="STRING" id="2594813.A0A395MQJ3"/>
<dbReference type="PANTHER" id="PTHR23502:SF38">
    <property type="entry name" value="POLYAMINE TRANSPORTER 4"/>
    <property type="match status" value="1"/>
</dbReference>
<name>A0A395MQJ3_9HYPO</name>
<dbReference type="SUPFAM" id="SSF56601">
    <property type="entry name" value="beta-lactamase/transpeptidase-like"/>
    <property type="match status" value="1"/>
</dbReference>
<comment type="subcellular location">
    <subcellularLocation>
        <location evidence="1">Membrane</location>
        <topology evidence="1">Multi-pass membrane protein</topology>
    </subcellularLocation>
</comment>
<accession>A0A395MQJ3</accession>
<dbReference type="AlphaFoldDB" id="A0A395MQJ3"/>
<dbReference type="Gene3D" id="3.40.710.10">
    <property type="entry name" value="DD-peptidase/beta-lactamase superfamily"/>
    <property type="match status" value="1"/>
</dbReference>